<dbReference type="SUPFAM" id="SSF54427">
    <property type="entry name" value="NTF2-like"/>
    <property type="match status" value="1"/>
</dbReference>
<comment type="caution">
    <text evidence="1">The sequence shown here is derived from an EMBL/GenBank/DDBJ whole genome shotgun (WGS) entry which is preliminary data.</text>
</comment>
<organism evidence="1 2">
    <name type="scientific">Kribbella jejuensis</name>
    <dbReference type="NCBI Taxonomy" id="236068"/>
    <lineage>
        <taxon>Bacteria</taxon>
        <taxon>Bacillati</taxon>
        <taxon>Actinomycetota</taxon>
        <taxon>Actinomycetes</taxon>
        <taxon>Propionibacteriales</taxon>
        <taxon>Kribbellaceae</taxon>
        <taxon>Kribbella</taxon>
    </lineage>
</organism>
<dbReference type="InterPro" id="IPR032710">
    <property type="entry name" value="NTF2-like_dom_sf"/>
</dbReference>
<dbReference type="GO" id="GO:0030638">
    <property type="term" value="P:polyketide metabolic process"/>
    <property type="evidence" value="ECO:0007669"/>
    <property type="project" value="InterPro"/>
</dbReference>
<keyword evidence="2" id="KW-1185">Reference proteome</keyword>
<dbReference type="PANTHER" id="PTHR38436">
    <property type="entry name" value="POLYKETIDE CYCLASE SNOAL-LIKE DOMAIN"/>
    <property type="match status" value="1"/>
</dbReference>
<proteinExistence type="predicted"/>
<dbReference type="RefSeq" id="WP_141862035.1">
    <property type="nucleotide sequence ID" value="NZ_BAAAKA010000049.1"/>
</dbReference>
<evidence type="ECO:0000313" key="2">
    <source>
        <dbReference type="Proteomes" id="UP000316298"/>
    </source>
</evidence>
<dbReference type="PANTHER" id="PTHR38436:SF1">
    <property type="entry name" value="ESTER CYCLASE"/>
    <property type="match status" value="1"/>
</dbReference>
<dbReference type="Proteomes" id="UP000316298">
    <property type="component" value="Unassembled WGS sequence"/>
</dbReference>
<name>A0A542D9N3_9ACTN</name>
<dbReference type="AlphaFoldDB" id="A0A542D9N3"/>
<sequence length="143" mass="15856">MSTENNKLLARRLYDEVLNQQNDAPLAELAAPGYVEHDPLPGQGEGLAGLADRFRMLTSAFAPRFEIEDMVAEGDRVVVRWTNTGTHVGDFAGIPPTGRSFQIAGIDIYRVEANQVAEHWHVVDELRMLQQLGIIPTFDQTPA</sequence>
<dbReference type="InterPro" id="IPR009959">
    <property type="entry name" value="Cyclase_SnoaL-like"/>
</dbReference>
<protein>
    <submittedName>
        <fullName evidence="1">Steroid delta-isomerase-like uncharacterized protein</fullName>
    </submittedName>
</protein>
<dbReference type="EMBL" id="VFMM01000004">
    <property type="protein sequence ID" value="TQI99778.1"/>
    <property type="molecule type" value="Genomic_DNA"/>
</dbReference>
<keyword evidence="1" id="KW-0413">Isomerase</keyword>
<dbReference type="OrthoDB" id="3624661at2"/>
<dbReference type="Pfam" id="PF07366">
    <property type="entry name" value="SnoaL"/>
    <property type="match status" value="1"/>
</dbReference>
<reference evidence="1 2" key="1">
    <citation type="submission" date="2019-06" db="EMBL/GenBank/DDBJ databases">
        <title>Sequencing the genomes of 1000 actinobacteria strains.</title>
        <authorList>
            <person name="Klenk H.-P."/>
        </authorList>
    </citation>
    <scope>NUCLEOTIDE SEQUENCE [LARGE SCALE GENOMIC DNA]</scope>
    <source>
        <strain evidence="1 2">DSM 17305</strain>
    </source>
</reference>
<gene>
    <name evidence="1" type="ORF">FB475_6765</name>
</gene>
<dbReference type="Gene3D" id="3.10.450.50">
    <property type="match status" value="1"/>
</dbReference>
<evidence type="ECO:0000313" key="1">
    <source>
        <dbReference type="EMBL" id="TQI99778.1"/>
    </source>
</evidence>
<dbReference type="GO" id="GO:0016853">
    <property type="term" value="F:isomerase activity"/>
    <property type="evidence" value="ECO:0007669"/>
    <property type="project" value="UniProtKB-KW"/>
</dbReference>
<accession>A0A542D9N3</accession>